<sequence length="160" mass="18028">MAENYSVTVQLTKKKLKKRLNCDLVEYKPSMNVLSMGRFMRNHKMESIYYGRVSGDNVQIFYHNAKKKDGGMTGFFGKITEKDDVCELTGKFRKPLYAYISAVILILLCIACAIGTFAAGSWQGALVFIGIGAGGGFVMLYDNYKKYLKKYLDGLAEKKR</sequence>
<feature type="transmembrane region" description="Helical" evidence="1">
    <location>
        <begin position="124"/>
        <end position="141"/>
    </location>
</feature>
<protein>
    <submittedName>
        <fullName evidence="2">Uncharacterized protein</fullName>
    </submittedName>
</protein>
<reference evidence="2 3" key="1">
    <citation type="submission" date="2013-06" db="EMBL/GenBank/DDBJ databases">
        <title>Rumen cellulosomics: divergent fiber-degrading strategies revealed by comparative genome-wide analysis of six Ruminococcal strains.</title>
        <authorList>
            <person name="Dassa B."/>
            <person name="Borovok I."/>
            <person name="Lamed R."/>
            <person name="Flint H."/>
            <person name="Yeoman C.J."/>
            <person name="White B."/>
            <person name="Bayer E.A."/>
        </authorList>
    </citation>
    <scope>NUCLEOTIDE SEQUENCE [LARGE SCALE GENOMIC DNA]</scope>
    <source>
        <strain evidence="2 3">SY3</strain>
    </source>
</reference>
<evidence type="ECO:0000256" key="1">
    <source>
        <dbReference type="SAM" id="Phobius"/>
    </source>
</evidence>
<accession>A0A011UFV3</accession>
<gene>
    <name evidence="2" type="ORF">RASY3_06335</name>
</gene>
<dbReference type="AlphaFoldDB" id="A0A011UFV3"/>
<keyword evidence="3" id="KW-1185">Reference proteome</keyword>
<name>A0A011UFV3_RUMAL</name>
<organism evidence="2 3">
    <name type="scientific">Ruminococcus albus SY3</name>
    <dbReference type="NCBI Taxonomy" id="1341156"/>
    <lineage>
        <taxon>Bacteria</taxon>
        <taxon>Bacillati</taxon>
        <taxon>Bacillota</taxon>
        <taxon>Clostridia</taxon>
        <taxon>Eubacteriales</taxon>
        <taxon>Oscillospiraceae</taxon>
        <taxon>Ruminococcus</taxon>
    </lineage>
</organism>
<dbReference type="RefSeq" id="WP_037286159.1">
    <property type="nucleotide sequence ID" value="NZ_JEOB01000002.1"/>
</dbReference>
<dbReference type="Proteomes" id="UP000021369">
    <property type="component" value="Unassembled WGS sequence"/>
</dbReference>
<comment type="caution">
    <text evidence="2">The sequence shown here is derived from an EMBL/GenBank/DDBJ whole genome shotgun (WGS) entry which is preliminary data.</text>
</comment>
<dbReference type="EMBL" id="JEOB01000002">
    <property type="protein sequence ID" value="EXM39499.1"/>
    <property type="molecule type" value="Genomic_DNA"/>
</dbReference>
<evidence type="ECO:0000313" key="3">
    <source>
        <dbReference type="Proteomes" id="UP000021369"/>
    </source>
</evidence>
<proteinExistence type="predicted"/>
<keyword evidence="1" id="KW-0472">Membrane</keyword>
<dbReference type="PATRIC" id="fig|1341156.4.peg.1683"/>
<feature type="transmembrane region" description="Helical" evidence="1">
    <location>
        <begin position="96"/>
        <end position="118"/>
    </location>
</feature>
<keyword evidence="1" id="KW-1133">Transmembrane helix</keyword>
<dbReference type="OrthoDB" id="1822627at2"/>
<evidence type="ECO:0000313" key="2">
    <source>
        <dbReference type="EMBL" id="EXM39499.1"/>
    </source>
</evidence>
<keyword evidence="1" id="KW-0812">Transmembrane</keyword>